<gene>
    <name evidence="6" type="ORF">QJT80_05960</name>
</gene>
<feature type="transmembrane region" description="Helical" evidence="4">
    <location>
        <begin position="170"/>
        <end position="189"/>
    </location>
</feature>
<keyword evidence="2 4" id="KW-1133">Transmembrane helix</keyword>
<dbReference type="Gene3D" id="1.20.1250.20">
    <property type="entry name" value="MFS general substrate transporter like domains"/>
    <property type="match status" value="1"/>
</dbReference>
<keyword evidence="3 4" id="KW-0472">Membrane</keyword>
<dbReference type="Pfam" id="PF06779">
    <property type="entry name" value="MFS_4"/>
    <property type="match status" value="1"/>
</dbReference>
<name>A0AA95H740_9GAMM</name>
<dbReference type="Proteomes" id="UP001300672">
    <property type="component" value="Chromosome"/>
</dbReference>
<feature type="transmembrane region" description="Helical" evidence="4">
    <location>
        <begin position="210"/>
        <end position="233"/>
    </location>
</feature>
<dbReference type="EMBL" id="CP124755">
    <property type="protein sequence ID" value="WGZ92022.1"/>
    <property type="molecule type" value="Genomic_DNA"/>
</dbReference>
<organism evidence="6">
    <name type="scientific">Candidatus Thiocaldithrix dubininis</name>
    <dbReference type="NCBI Taxonomy" id="3080823"/>
    <lineage>
        <taxon>Bacteria</taxon>
        <taxon>Pseudomonadati</taxon>
        <taxon>Pseudomonadota</taxon>
        <taxon>Gammaproteobacteria</taxon>
        <taxon>Thiotrichales</taxon>
        <taxon>Thiotrichaceae</taxon>
        <taxon>Candidatus Thiocaldithrix</taxon>
    </lineage>
</organism>
<accession>A0AA95H740</accession>
<feature type="transmembrane region" description="Helical" evidence="4">
    <location>
        <begin position="245"/>
        <end position="264"/>
    </location>
</feature>
<evidence type="ECO:0000256" key="4">
    <source>
        <dbReference type="SAM" id="Phobius"/>
    </source>
</evidence>
<protein>
    <submittedName>
        <fullName evidence="6">YbfB/YjiJ family MFS transporter</fullName>
    </submittedName>
</protein>
<reference evidence="6" key="1">
    <citation type="journal article" date="2023" name="Int. J. Mol. Sci.">
        <title>Metagenomics Revealed a New Genus 'Candidatus Thiocaldithrix dubininis' gen. nov., sp. nov. and a New Species 'Candidatus Thiothrix putei' sp. nov. in the Family Thiotrichaceae, Some Members of Which Have Traits of Both Na+- and H+-Motive Energetics.</title>
        <authorList>
            <person name="Ravin N.V."/>
            <person name="Muntyan M.S."/>
            <person name="Smolyakov D.D."/>
            <person name="Rudenko T.S."/>
            <person name="Beletsky A.V."/>
            <person name="Mardanov A.V."/>
            <person name="Grabovich M.Y."/>
        </authorList>
    </citation>
    <scope>NUCLEOTIDE SEQUENCE</scope>
    <source>
        <strain evidence="6">GKL-01</strain>
    </source>
</reference>
<dbReference type="PANTHER" id="PTHR23537:SF1">
    <property type="entry name" value="SUGAR TRANSPORTER"/>
    <property type="match status" value="1"/>
</dbReference>
<dbReference type="KEGG" id="tdu:QJT80_05960"/>
<dbReference type="InterPro" id="IPR020846">
    <property type="entry name" value="MFS_dom"/>
</dbReference>
<dbReference type="InterPro" id="IPR010645">
    <property type="entry name" value="MFS_4"/>
</dbReference>
<feature type="transmembrane region" description="Helical" evidence="4">
    <location>
        <begin position="362"/>
        <end position="383"/>
    </location>
</feature>
<feature type="transmembrane region" description="Helical" evidence="4">
    <location>
        <begin position="142"/>
        <end position="164"/>
    </location>
</feature>
<proteinExistence type="predicted"/>
<evidence type="ECO:0000313" key="6">
    <source>
        <dbReference type="EMBL" id="WGZ92022.1"/>
    </source>
</evidence>
<evidence type="ECO:0000256" key="2">
    <source>
        <dbReference type="ARBA" id="ARBA00022989"/>
    </source>
</evidence>
<feature type="transmembrane region" description="Helical" evidence="4">
    <location>
        <begin position="276"/>
        <end position="294"/>
    </location>
</feature>
<feature type="transmembrane region" description="Helical" evidence="4">
    <location>
        <begin position="51"/>
        <end position="70"/>
    </location>
</feature>
<dbReference type="InterPro" id="IPR036259">
    <property type="entry name" value="MFS_trans_sf"/>
</dbReference>
<reference evidence="6" key="2">
    <citation type="submission" date="2023-04" db="EMBL/GenBank/DDBJ databases">
        <authorList>
            <person name="Beletskiy A.V."/>
            <person name="Mardanov A.V."/>
            <person name="Ravin N.V."/>
        </authorList>
    </citation>
    <scope>NUCLEOTIDE SEQUENCE</scope>
    <source>
        <strain evidence="6">GKL-01</strain>
    </source>
</reference>
<evidence type="ECO:0000256" key="1">
    <source>
        <dbReference type="ARBA" id="ARBA00022692"/>
    </source>
</evidence>
<dbReference type="PROSITE" id="PS50850">
    <property type="entry name" value="MFS"/>
    <property type="match status" value="1"/>
</dbReference>
<dbReference type="AlphaFoldDB" id="A0AA95H740"/>
<keyword evidence="1 4" id="KW-0812">Transmembrane</keyword>
<feature type="transmembrane region" description="Helical" evidence="4">
    <location>
        <begin position="12"/>
        <end position="31"/>
    </location>
</feature>
<dbReference type="GO" id="GO:0005886">
    <property type="term" value="C:plasma membrane"/>
    <property type="evidence" value="ECO:0007669"/>
    <property type="project" value="TreeGrafter"/>
</dbReference>
<dbReference type="PANTHER" id="PTHR23537">
    <property type="match status" value="1"/>
</dbReference>
<feature type="transmembrane region" description="Helical" evidence="4">
    <location>
        <begin position="108"/>
        <end position="130"/>
    </location>
</feature>
<feature type="transmembrane region" description="Helical" evidence="4">
    <location>
        <begin position="338"/>
        <end position="356"/>
    </location>
</feature>
<dbReference type="SUPFAM" id="SSF103473">
    <property type="entry name" value="MFS general substrate transporter"/>
    <property type="match status" value="1"/>
</dbReference>
<sequence>MKTTTSLPTWKVLMAGVCSLILTVGLARFAYTPLLPVMRAETWLTEVAGGWLATFNYMGYMSGALLAASISSLHIKYKLFHIGLLLGVCSVPAMAFTENMWVWSILRYIAGLSSAAGLLIGSGLMLNWLMRHGHRPELGVHFGGIGAGILVSGLSSVAMLAMNLDWAQQWWTLGGLGILFFAPAWLWLPEPAPAHAQTHIKTQTPPSKRWLALMIAMYFCAGFGFVVSATFTVAMVEKIPALQGWGSWVWVLVGVTATPACFVWDRIARKLGDMPTLQIAFTGQILSLLIPALTQNPSAAVFSAGLYGATFIGIVSLTLTIIGRYYPANPAKAMARLTLSYGVAQIIAPALTGYIADATGSYQGGLLLAAAIMSLGVGLLWMIQQTGDGIGTTASH</sequence>
<feature type="transmembrane region" description="Helical" evidence="4">
    <location>
        <begin position="306"/>
        <end position="326"/>
    </location>
</feature>
<feature type="transmembrane region" description="Helical" evidence="4">
    <location>
        <begin position="77"/>
        <end position="96"/>
    </location>
</feature>
<evidence type="ECO:0000259" key="5">
    <source>
        <dbReference type="PROSITE" id="PS50850"/>
    </source>
</evidence>
<feature type="domain" description="Major facilitator superfamily (MFS) profile" evidence="5">
    <location>
        <begin position="11"/>
        <end position="388"/>
    </location>
</feature>
<dbReference type="GO" id="GO:0022857">
    <property type="term" value="F:transmembrane transporter activity"/>
    <property type="evidence" value="ECO:0007669"/>
    <property type="project" value="InterPro"/>
</dbReference>
<evidence type="ECO:0000256" key="3">
    <source>
        <dbReference type="ARBA" id="ARBA00023136"/>
    </source>
</evidence>